<proteinExistence type="predicted"/>
<evidence type="ECO:0000313" key="1">
    <source>
        <dbReference type="EMBL" id="GJD89460.1"/>
    </source>
</evidence>
<reference evidence="1" key="1">
    <citation type="journal article" date="2016" name="Front. Microbiol.">
        <title>Genome Sequence of the Piezophilic, Mesophilic Sulfate-Reducing Bacterium Desulfovibrio indicus J2T.</title>
        <authorList>
            <person name="Cao J."/>
            <person name="Maignien L."/>
            <person name="Shao Z."/>
            <person name="Alain K."/>
            <person name="Jebbar M."/>
        </authorList>
    </citation>
    <scope>NUCLEOTIDE SEQUENCE</scope>
    <source>
        <strain evidence="1">DSM 16372</strain>
    </source>
</reference>
<evidence type="ECO:0000313" key="2">
    <source>
        <dbReference type="Proteomes" id="UP001055247"/>
    </source>
</evidence>
<dbReference type="AlphaFoldDB" id="A0AAV4ZPG6"/>
<dbReference type="RefSeq" id="WP_066921155.1">
    <property type="nucleotide sequence ID" value="NZ_BPQO01000012.1"/>
</dbReference>
<dbReference type="Proteomes" id="UP001055247">
    <property type="component" value="Unassembled WGS sequence"/>
</dbReference>
<accession>A0AAV4ZPG6</accession>
<comment type="caution">
    <text evidence="1">The sequence shown here is derived from an EMBL/GenBank/DDBJ whole genome shotgun (WGS) entry which is preliminary data.</text>
</comment>
<organism evidence="1 2">
    <name type="scientific">Methylobacterium hispanicum</name>
    <dbReference type="NCBI Taxonomy" id="270350"/>
    <lineage>
        <taxon>Bacteria</taxon>
        <taxon>Pseudomonadati</taxon>
        <taxon>Pseudomonadota</taxon>
        <taxon>Alphaproteobacteria</taxon>
        <taxon>Hyphomicrobiales</taxon>
        <taxon>Methylobacteriaceae</taxon>
        <taxon>Methylobacterium</taxon>
    </lineage>
</organism>
<dbReference type="EMBL" id="BPQO01000012">
    <property type="protein sequence ID" value="GJD89460.1"/>
    <property type="molecule type" value="Genomic_DNA"/>
</dbReference>
<keyword evidence="2" id="KW-1185">Reference proteome</keyword>
<name>A0AAV4ZPG6_9HYPH</name>
<gene>
    <name evidence="1" type="ORF">BHAOGJBA_2987</name>
</gene>
<protein>
    <submittedName>
        <fullName evidence="1">Uncharacterized protein</fullName>
    </submittedName>
</protein>
<sequence length="109" mass="11563">MNAEHDAAFWADAVAEAYAAAAKPPLTRDLVDQVRATLLEALVEPLEPGLRDDARAGKADRLNAALDGFEIELRAVVGPRIASLDETSGAVVMEHRSEAGQPLRAFGGQ</sequence>
<reference evidence="1" key="2">
    <citation type="submission" date="2021-08" db="EMBL/GenBank/DDBJ databases">
        <authorList>
            <person name="Tani A."/>
            <person name="Ola A."/>
            <person name="Ogura Y."/>
            <person name="Katsura K."/>
            <person name="Hayashi T."/>
        </authorList>
    </citation>
    <scope>NUCLEOTIDE SEQUENCE</scope>
    <source>
        <strain evidence="1">DSM 16372</strain>
    </source>
</reference>